<dbReference type="AlphaFoldDB" id="A0A1Z5JCJ9"/>
<gene>
    <name evidence="2" type="ORF">FisN_7Lh085</name>
</gene>
<proteinExistence type="predicted"/>
<evidence type="ECO:0000256" key="1">
    <source>
        <dbReference type="SAM" id="MobiDB-lite"/>
    </source>
</evidence>
<name>A0A1Z5JCJ9_FISSO</name>
<evidence type="ECO:0000313" key="3">
    <source>
        <dbReference type="Proteomes" id="UP000198406"/>
    </source>
</evidence>
<dbReference type="Proteomes" id="UP000198406">
    <property type="component" value="Unassembled WGS sequence"/>
</dbReference>
<dbReference type="EMBL" id="BDSP01000044">
    <property type="protein sequence ID" value="GAX11715.1"/>
    <property type="molecule type" value="Genomic_DNA"/>
</dbReference>
<dbReference type="InParanoid" id="A0A1Z5JCJ9"/>
<sequence>MSKEEAQVTREDDDSKMAGKQTKEEEEEVEEEEERGGGGALITINHNNDSNNDGASTPAAKRKGEDESTPNSTGNNNLSQYPNYNYPGYPPMPPPYHPMAYMGMPPGSFPGYQNAPMPLPPRSKKQRQSEEKTDETKSGDYGSPFPPGMFPPPPHMMMPPYGYPGFMPMYGAPQGRPTKPRSAGIVLSMSCDTEQLSEYQILVRRQLEVFEATQEDVESNTQGRKKPVVLGQVGLRCRHCAAYPLRTRGRGAVYYPAKLFGVYQAAQNMAGSHLCQACQHIPTQIKMELRKLRVRRDNASGGKQYWADGCRALGIYEDGTCLRLEKKANEGGEGQDPSQME</sequence>
<feature type="compositionally biased region" description="Polar residues" evidence="1">
    <location>
        <begin position="44"/>
        <end position="55"/>
    </location>
</feature>
<feature type="compositionally biased region" description="Basic and acidic residues" evidence="1">
    <location>
        <begin position="127"/>
        <end position="138"/>
    </location>
</feature>
<reference evidence="2 3" key="1">
    <citation type="journal article" date="2015" name="Plant Cell">
        <title>Oil accumulation by the oleaginous diatom Fistulifera solaris as revealed by the genome and transcriptome.</title>
        <authorList>
            <person name="Tanaka T."/>
            <person name="Maeda Y."/>
            <person name="Veluchamy A."/>
            <person name="Tanaka M."/>
            <person name="Abida H."/>
            <person name="Marechal E."/>
            <person name="Bowler C."/>
            <person name="Muto M."/>
            <person name="Sunaga Y."/>
            <person name="Tanaka M."/>
            <person name="Yoshino T."/>
            <person name="Taniguchi T."/>
            <person name="Fukuda Y."/>
            <person name="Nemoto M."/>
            <person name="Matsumoto M."/>
            <person name="Wong P.S."/>
            <person name="Aburatani S."/>
            <person name="Fujibuchi W."/>
        </authorList>
    </citation>
    <scope>NUCLEOTIDE SEQUENCE [LARGE SCALE GENOMIC DNA]</scope>
    <source>
        <strain evidence="2 3">JPCC DA0580</strain>
    </source>
</reference>
<evidence type="ECO:0000313" key="2">
    <source>
        <dbReference type="EMBL" id="GAX11715.1"/>
    </source>
</evidence>
<feature type="compositionally biased region" description="Basic and acidic residues" evidence="1">
    <location>
        <begin position="1"/>
        <end position="23"/>
    </location>
</feature>
<feature type="region of interest" description="Disordered" evidence="1">
    <location>
        <begin position="1"/>
        <end position="82"/>
    </location>
</feature>
<dbReference type="OrthoDB" id="47491at2759"/>
<accession>A0A1Z5JCJ9</accession>
<feature type="region of interest" description="Disordered" evidence="1">
    <location>
        <begin position="112"/>
        <end position="151"/>
    </location>
</feature>
<keyword evidence="3" id="KW-1185">Reference proteome</keyword>
<feature type="compositionally biased region" description="Acidic residues" evidence="1">
    <location>
        <begin position="24"/>
        <end position="34"/>
    </location>
</feature>
<feature type="compositionally biased region" description="Polar residues" evidence="1">
    <location>
        <begin position="69"/>
        <end position="80"/>
    </location>
</feature>
<comment type="caution">
    <text evidence="2">The sequence shown here is derived from an EMBL/GenBank/DDBJ whole genome shotgun (WGS) entry which is preliminary data.</text>
</comment>
<organism evidence="2 3">
    <name type="scientific">Fistulifera solaris</name>
    <name type="common">Oleaginous diatom</name>
    <dbReference type="NCBI Taxonomy" id="1519565"/>
    <lineage>
        <taxon>Eukaryota</taxon>
        <taxon>Sar</taxon>
        <taxon>Stramenopiles</taxon>
        <taxon>Ochrophyta</taxon>
        <taxon>Bacillariophyta</taxon>
        <taxon>Bacillariophyceae</taxon>
        <taxon>Bacillariophycidae</taxon>
        <taxon>Naviculales</taxon>
        <taxon>Naviculaceae</taxon>
        <taxon>Fistulifera</taxon>
    </lineage>
</organism>
<protein>
    <submittedName>
        <fullName evidence="2">Uncharacterized protein</fullName>
    </submittedName>
</protein>